<dbReference type="PROSITE" id="PS50850">
    <property type="entry name" value="MFS"/>
    <property type="match status" value="1"/>
</dbReference>
<keyword evidence="4 7" id="KW-0812">Transmembrane</keyword>
<dbReference type="InterPro" id="IPR050171">
    <property type="entry name" value="MFS_Transporters"/>
</dbReference>
<evidence type="ECO:0000256" key="5">
    <source>
        <dbReference type="ARBA" id="ARBA00022989"/>
    </source>
</evidence>
<proteinExistence type="predicted"/>
<dbReference type="PANTHER" id="PTHR23517">
    <property type="entry name" value="RESISTANCE PROTEIN MDTM, PUTATIVE-RELATED-RELATED"/>
    <property type="match status" value="1"/>
</dbReference>
<feature type="transmembrane region" description="Helical" evidence="7">
    <location>
        <begin position="282"/>
        <end position="301"/>
    </location>
</feature>
<evidence type="ECO:0000256" key="3">
    <source>
        <dbReference type="ARBA" id="ARBA00022475"/>
    </source>
</evidence>
<evidence type="ECO:0000256" key="6">
    <source>
        <dbReference type="ARBA" id="ARBA00023136"/>
    </source>
</evidence>
<evidence type="ECO:0000256" key="7">
    <source>
        <dbReference type="SAM" id="Phobius"/>
    </source>
</evidence>
<feature type="domain" description="Major facilitator superfamily (MFS) profile" evidence="8">
    <location>
        <begin position="11"/>
        <end position="398"/>
    </location>
</feature>
<evidence type="ECO:0000313" key="9">
    <source>
        <dbReference type="EMBL" id="KYO68031.1"/>
    </source>
</evidence>
<feature type="transmembrane region" description="Helical" evidence="7">
    <location>
        <begin position="164"/>
        <end position="184"/>
    </location>
</feature>
<keyword evidence="2" id="KW-0813">Transport</keyword>
<dbReference type="RefSeq" id="WP_068747515.1">
    <property type="nucleotide sequence ID" value="NZ_LOHZ01000019.1"/>
</dbReference>
<protein>
    <submittedName>
        <fullName evidence="9">3-(3-hydroxy-phenyl)propionate transporter</fullName>
    </submittedName>
</protein>
<evidence type="ECO:0000259" key="8">
    <source>
        <dbReference type="PROSITE" id="PS50850"/>
    </source>
</evidence>
<feature type="transmembrane region" description="Helical" evidence="7">
    <location>
        <begin position="46"/>
        <end position="65"/>
    </location>
</feature>
<evidence type="ECO:0000256" key="4">
    <source>
        <dbReference type="ARBA" id="ARBA00022692"/>
    </source>
</evidence>
<dbReference type="InterPro" id="IPR036259">
    <property type="entry name" value="MFS_trans_sf"/>
</dbReference>
<organism evidence="9 10">
    <name type="scientific">Thermovenabulum gondwanense</name>
    <dbReference type="NCBI Taxonomy" id="520767"/>
    <lineage>
        <taxon>Bacteria</taxon>
        <taxon>Bacillati</taxon>
        <taxon>Bacillota</taxon>
        <taxon>Clostridia</taxon>
        <taxon>Thermosediminibacterales</taxon>
        <taxon>Thermosediminibacteraceae</taxon>
        <taxon>Thermovenabulum</taxon>
    </lineage>
</organism>
<dbReference type="Proteomes" id="UP000075737">
    <property type="component" value="Unassembled WGS sequence"/>
</dbReference>
<feature type="transmembrane region" description="Helical" evidence="7">
    <location>
        <begin position="256"/>
        <end position="275"/>
    </location>
</feature>
<feature type="transmembrane region" description="Helical" evidence="7">
    <location>
        <begin position="135"/>
        <end position="158"/>
    </location>
</feature>
<evidence type="ECO:0000256" key="2">
    <source>
        <dbReference type="ARBA" id="ARBA00022448"/>
    </source>
</evidence>
<feature type="transmembrane region" description="Helical" evidence="7">
    <location>
        <begin position="77"/>
        <end position="95"/>
    </location>
</feature>
<feature type="transmembrane region" description="Helical" evidence="7">
    <location>
        <begin position="101"/>
        <end position="123"/>
    </location>
</feature>
<feature type="transmembrane region" description="Helical" evidence="7">
    <location>
        <begin position="12"/>
        <end position="34"/>
    </location>
</feature>
<dbReference type="AlphaFoldDB" id="A0A162MWL9"/>
<dbReference type="EMBL" id="LOHZ01000019">
    <property type="protein sequence ID" value="KYO68031.1"/>
    <property type="molecule type" value="Genomic_DNA"/>
</dbReference>
<keyword evidence="10" id="KW-1185">Reference proteome</keyword>
<dbReference type="SUPFAM" id="SSF103473">
    <property type="entry name" value="MFS general substrate transporter"/>
    <property type="match status" value="1"/>
</dbReference>
<feature type="transmembrane region" description="Helical" evidence="7">
    <location>
        <begin position="376"/>
        <end position="398"/>
    </location>
</feature>
<dbReference type="InterPro" id="IPR020846">
    <property type="entry name" value="MFS_dom"/>
</dbReference>
<feature type="transmembrane region" description="Helical" evidence="7">
    <location>
        <begin position="219"/>
        <end position="244"/>
    </location>
</feature>
<reference evidence="9 10" key="1">
    <citation type="submission" date="2015-12" db="EMBL/GenBank/DDBJ databases">
        <title>Draft genome of Thermovenabulum gondwanense isolated from a red thermophilic microbial mat colonisisng an outflow channel of a bore well.</title>
        <authorList>
            <person name="Patel B.K."/>
        </authorList>
    </citation>
    <scope>NUCLEOTIDE SEQUENCE [LARGE SCALE GENOMIC DNA]</scope>
    <source>
        <strain evidence="9 10">R270</strain>
    </source>
</reference>
<name>A0A162MWL9_9FIRM</name>
<evidence type="ECO:0000313" key="10">
    <source>
        <dbReference type="Proteomes" id="UP000075737"/>
    </source>
</evidence>
<keyword evidence="6 7" id="KW-0472">Membrane</keyword>
<dbReference type="InterPro" id="IPR011701">
    <property type="entry name" value="MFS"/>
</dbReference>
<dbReference type="Pfam" id="PF07690">
    <property type="entry name" value="MFS_1"/>
    <property type="match status" value="1"/>
</dbReference>
<keyword evidence="5 7" id="KW-1133">Transmembrane helix</keyword>
<sequence>MIKEYINLPRPLYVIIFAFMINSFGNFVRPFLTFLLTDKYGFSKDYTGFIVSLVTFIIVPGSLIGGRLVDTLGRKRIMIIFHLISALCLIICAFIEKPRLIIYLLLASSLSLSIASPGFNSMITDISKEELRKTAFSLSYLGVNFGFALGSMIAGFLYKNYTKLLFLGNAITTIIAMILIYFFVEETLPKKEDIKMLKLSPKESYEEGSTLQALIKRPVLLAFGFIYIVFSLVYNQCAFALPIHLNQLFNSEGAKLYGMVMALNAFTVVIFTPFINSFTERYPSLFCVGIAGMLFAFGFGLNFFARVPWMFFISTFIWTLGEIIDAVNNRAFIAENSPVSHRGRFNSVMQIIMGSGYTLSPYIAGKFLRNNSVETIWVYTFYLALLGSFMMFALNYYYCKGKLIKVEGEEV</sequence>
<evidence type="ECO:0000256" key="1">
    <source>
        <dbReference type="ARBA" id="ARBA00004651"/>
    </source>
</evidence>
<dbReference type="GO" id="GO:0005886">
    <property type="term" value="C:plasma membrane"/>
    <property type="evidence" value="ECO:0007669"/>
    <property type="project" value="UniProtKB-SubCell"/>
</dbReference>
<dbReference type="Gene3D" id="1.20.1250.20">
    <property type="entry name" value="MFS general substrate transporter like domains"/>
    <property type="match status" value="1"/>
</dbReference>
<comment type="subcellular location">
    <subcellularLocation>
        <location evidence="1">Cell membrane</location>
        <topology evidence="1">Multi-pass membrane protein</topology>
    </subcellularLocation>
</comment>
<keyword evidence="3" id="KW-1003">Cell membrane</keyword>
<dbReference type="GO" id="GO:0022857">
    <property type="term" value="F:transmembrane transporter activity"/>
    <property type="evidence" value="ECO:0007669"/>
    <property type="project" value="InterPro"/>
</dbReference>
<accession>A0A162MWL9</accession>
<dbReference type="STRING" id="520767.ATZ99_03420"/>
<comment type="caution">
    <text evidence="9">The sequence shown here is derived from an EMBL/GenBank/DDBJ whole genome shotgun (WGS) entry which is preliminary data.</text>
</comment>
<gene>
    <name evidence="9" type="primary">mhpT</name>
    <name evidence="9" type="ORF">ATZ99_03420</name>
</gene>
<dbReference type="OrthoDB" id="9793283at2"/>